<dbReference type="Proteomes" id="UP000246464">
    <property type="component" value="Chromosome 13"/>
</dbReference>
<keyword evidence="2" id="KW-1185">Reference proteome</keyword>
<protein>
    <submittedName>
        <fullName evidence="1">Uncharacterized protein</fullName>
    </submittedName>
</protein>
<sequence>MYKAEVPCKDPNCTSIWWDESLLTEEAWRSVSVVGITLLKFNLAESEGLSQALPFLISHGQPTLAAMTHFLVGSERSQSAGLQCRAGVRSRD</sequence>
<reference evidence="1 2" key="1">
    <citation type="submission" date="2017-12" db="EMBL/GenBank/DDBJ databases">
        <title>Integrating genomic resources of turbot (Scophthalmus maximus) in depth evaluation of genetic and physical mapping variation across individuals.</title>
        <authorList>
            <person name="Martinez P."/>
        </authorList>
    </citation>
    <scope>NUCLEOTIDE SEQUENCE [LARGE SCALE GENOMIC DNA]</scope>
</reference>
<proteinExistence type="predicted"/>
<accession>A0A2U9C7K8</accession>
<dbReference type="AlphaFoldDB" id="A0A2U9C7K8"/>
<dbReference type="EMBL" id="CP026255">
    <property type="protein sequence ID" value="AWP12564.1"/>
    <property type="molecule type" value="Genomic_DNA"/>
</dbReference>
<evidence type="ECO:0000313" key="2">
    <source>
        <dbReference type="Proteomes" id="UP000246464"/>
    </source>
</evidence>
<evidence type="ECO:0000313" key="1">
    <source>
        <dbReference type="EMBL" id="AWP12564.1"/>
    </source>
</evidence>
<organism evidence="1 2">
    <name type="scientific">Scophthalmus maximus</name>
    <name type="common">Turbot</name>
    <name type="synonym">Psetta maxima</name>
    <dbReference type="NCBI Taxonomy" id="52904"/>
    <lineage>
        <taxon>Eukaryota</taxon>
        <taxon>Metazoa</taxon>
        <taxon>Chordata</taxon>
        <taxon>Craniata</taxon>
        <taxon>Vertebrata</taxon>
        <taxon>Euteleostomi</taxon>
        <taxon>Actinopterygii</taxon>
        <taxon>Neopterygii</taxon>
        <taxon>Teleostei</taxon>
        <taxon>Neoteleostei</taxon>
        <taxon>Acanthomorphata</taxon>
        <taxon>Carangaria</taxon>
        <taxon>Pleuronectiformes</taxon>
        <taxon>Pleuronectoidei</taxon>
        <taxon>Scophthalmidae</taxon>
        <taxon>Scophthalmus</taxon>
    </lineage>
</organism>
<name>A0A2U9C7K8_SCOMX</name>
<gene>
    <name evidence="1" type="ORF">SMAX5B_015345</name>
</gene>